<sequence>MSELRCDQGSALDRPEARGQYGARSSSRVTVTSQTRDSVAPVCLTSLTLPQTEPSRERLAQVWGFFIP</sequence>
<accession>A0AAE0Y8V6</accession>
<dbReference type="EMBL" id="JAWDGP010006665">
    <property type="protein sequence ID" value="KAK3737200.1"/>
    <property type="molecule type" value="Genomic_DNA"/>
</dbReference>
<organism evidence="2 3">
    <name type="scientific">Elysia crispata</name>
    <name type="common">lettuce slug</name>
    <dbReference type="NCBI Taxonomy" id="231223"/>
    <lineage>
        <taxon>Eukaryota</taxon>
        <taxon>Metazoa</taxon>
        <taxon>Spiralia</taxon>
        <taxon>Lophotrochozoa</taxon>
        <taxon>Mollusca</taxon>
        <taxon>Gastropoda</taxon>
        <taxon>Heterobranchia</taxon>
        <taxon>Euthyneura</taxon>
        <taxon>Panpulmonata</taxon>
        <taxon>Sacoglossa</taxon>
        <taxon>Placobranchoidea</taxon>
        <taxon>Plakobranchidae</taxon>
        <taxon>Elysia</taxon>
    </lineage>
</organism>
<dbReference type="AlphaFoldDB" id="A0AAE0Y8V6"/>
<proteinExistence type="predicted"/>
<protein>
    <submittedName>
        <fullName evidence="2">Uncharacterized protein</fullName>
    </submittedName>
</protein>
<evidence type="ECO:0000313" key="2">
    <source>
        <dbReference type="EMBL" id="KAK3737200.1"/>
    </source>
</evidence>
<reference evidence="2" key="1">
    <citation type="journal article" date="2023" name="G3 (Bethesda)">
        <title>A reference genome for the long-term kleptoplast-retaining sea slug Elysia crispata morphotype clarki.</title>
        <authorList>
            <person name="Eastman K.E."/>
            <person name="Pendleton A.L."/>
            <person name="Shaikh M.A."/>
            <person name="Suttiyut T."/>
            <person name="Ogas R."/>
            <person name="Tomko P."/>
            <person name="Gavelis G."/>
            <person name="Widhalm J.R."/>
            <person name="Wisecaver J.H."/>
        </authorList>
    </citation>
    <scope>NUCLEOTIDE SEQUENCE</scope>
    <source>
        <strain evidence="2">ECLA1</strain>
    </source>
</reference>
<dbReference type="Proteomes" id="UP001283361">
    <property type="component" value="Unassembled WGS sequence"/>
</dbReference>
<keyword evidence="3" id="KW-1185">Reference proteome</keyword>
<comment type="caution">
    <text evidence="2">The sequence shown here is derived from an EMBL/GenBank/DDBJ whole genome shotgun (WGS) entry which is preliminary data.</text>
</comment>
<evidence type="ECO:0000313" key="3">
    <source>
        <dbReference type="Proteomes" id="UP001283361"/>
    </source>
</evidence>
<feature type="region of interest" description="Disordered" evidence="1">
    <location>
        <begin position="1"/>
        <end position="32"/>
    </location>
</feature>
<evidence type="ECO:0000256" key="1">
    <source>
        <dbReference type="SAM" id="MobiDB-lite"/>
    </source>
</evidence>
<name>A0AAE0Y8V6_9GAST</name>
<gene>
    <name evidence="2" type="ORF">RRG08_016504</name>
</gene>